<gene>
    <name evidence="2" type="ORF">TPE_2278</name>
</gene>
<evidence type="ECO:0000313" key="2">
    <source>
        <dbReference type="EMBL" id="AGT44752.1"/>
    </source>
</evidence>
<keyword evidence="1" id="KW-1133">Transmembrane helix</keyword>
<feature type="transmembrane region" description="Helical" evidence="1">
    <location>
        <begin position="6"/>
        <end position="24"/>
    </location>
</feature>
<name>S5ZQ28_9SPIR</name>
<dbReference type="EMBL" id="CP004120">
    <property type="protein sequence ID" value="AGT44752.1"/>
    <property type="molecule type" value="Genomic_DNA"/>
</dbReference>
<evidence type="ECO:0000256" key="1">
    <source>
        <dbReference type="SAM" id="Phobius"/>
    </source>
</evidence>
<reference evidence="2 3" key="1">
    <citation type="journal article" date="2013" name="PLoS ONE">
        <title>Genome-Wide Relatedness of Treponema pedis, from Gingiva and Necrotic Skin Lesions of Pigs, with the Human Oral Pathogen Treponema denticola.</title>
        <authorList>
            <person name="Svartstrom O."/>
            <person name="Mushtaq M."/>
            <person name="Pringle M."/>
            <person name="Segerman B."/>
        </authorList>
    </citation>
    <scope>NUCLEOTIDE SEQUENCE [LARGE SCALE GENOMIC DNA]</scope>
    <source>
        <strain evidence="2">T A4</strain>
    </source>
</reference>
<evidence type="ECO:0008006" key="4">
    <source>
        <dbReference type="Google" id="ProtNLM"/>
    </source>
</evidence>
<protein>
    <recommendedName>
        <fullName evidence="4">Alpha/beta hydrolase</fullName>
    </recommendedName>
</protein>
<dbReference type="Gene3D" id="3.40.50.1820">
    <property type="entry name" value="alpha/beta hydrolase"/>
    <property type="match status" value="1"/>
</dbReference>
<keyword evidence="1" id="KW-0812">Transmembrane</keyword>
<evidence type="ECO:0000313" key="3">
    <source>
        <dbReference type="Proteomes" id="UP000015620"/>
    </source>
</evidence>
<dbReference type="Proteomes" id="UP000015620">
    <property type="component" value="Chromosome"/>
</dbReference>
<dbReference type="HOGENOM" id="CLU_2774754_0_0_12"/>
<dbReference type="AlphaFoldDB" id="S5ZQ28"/>
<dbReference type="PATRIC" id="fig|1291379.3.peg.2251"/>
<dbReference type="InterPro" id="IPR029058">
    <property type="entry name" value="AB_hydrolase_fold"/>
</dbReference>
<sequence length="69" mass="7734">MQCFASHLFPFACFAYSAVLFLTARRAKGALRLKTMLPNAELNIIKKAGHEVNKDNPIRLGEVLNGFLR</sequence>
<keyword evidence="1" id="KW-0472">Membrane</keyword>
<accession>S5ZQ28</accession>
<dbReference type="SUPFAM" id="SSF53474">
    <property type="entry name" value="alpha/beta-Hydrolases"/>
    <property type="match status" value="1"/>
</dbReference>
<organism evidence="2 3">
    <name type="scientific">Treponema pedis str. T A4</name>
    <dbReference type="NCBI Taxonomy" id="1291379"/>
    <lineage>
        <taxon>Bacteria</taxon>
        <taxon>Pseudomonadati</taxon>
        <taxon>Spirochaetota</taxon>
        <taxon>Spirochaetia</taxon>
        <taxon>Spirochaetales</taxon>
        <taxon>Treponemataceae</taxon>
        <taxon>Treponema</taxon>
    </lineage>
</organism>
<proteinExistence type="predicted"/>
<keyword evidence="3" id="KW-1185">Reference proteome</keyword>
<dbReference type="KEGG" id="tped:TPE_2278"/>